<organism evidence="2 3">
    <name type="scientific">Aegilops tauschii subsp. strangulata</name>
    <name type="common">Goatgrass</name>
    <dbReference type="NCBI Taxonomy" id="200361"/>
    <lineage>
        <taxon>Eukaryota</taxon>
        <taxon>Viridiplantae</taxon>
        <taxon>Streptophyta</taxon>
        <taxon>Embryophyta</taxon>
        <taxon>Tracheophyta</taxon>
        <taxon>Spermatophyta</taxon>
        <taxon>Magnoliopsida</taxon>
        <taxon>Liliopsida</taxon>
        <taxon>Poales</taxon>
        <taxon>Poaceae</taxon>
        <taxon>BOP clade</taxon>
        <taxon>Pooideae</taxon>
        <taxon>Triticodae</taxon>
        <taxon>Triticeae</taxon>
        <taxon>Triticinae</taxon>
        <taxon>Aegilops</taxon>
    </lineage>
</organism>
<keyword evidence="3" id="KW-1185">Reference proteome</keyword>
<protein>
    <submittedName>
        <fullName evidence="2">Uncharacterized protein</fullName>
    </submittedName>
</protein>
<evidence type="ECO:0000313" key="3">
    <source>
        <dbReference type="Proteomes" id="UP000015105"/>
    </source>
</evidence>
<evidence type="ECO:0000313" key="2">
    <source>
        <dbReference type="EnsemblPlants" id="AET3Gv20683900.16"/>
    </source>
</evidence>
<dbReference type="Proteomes" id="UP000015105">
    <property type="component" value="Chromosome 3D"/>
</dbReference>
<dbReference type="Gramene" id="AET3Gv20683900.16">
    <property type="protein sequence ID" value="AET3Gv20683900.16"/>
    <property type="gene ID" value="AET3Gv20683900"/>
</dbReference>
<reference evidence="2" key="3">
    <citation type="journal article" date="2017" name="Nature">
        <title>Genome sequence of the progenitor of the wheat D genome Aegilops tauschii.</title>
        <authorList>
            <person name="Luo M.C."/>
            <person name="Gu Y.Q."/>
            <person name="Puiu D."/>
            <person name="Wang H."/>
            <person name="Twardziok S.O."/>
            <person name="Deal K.R."/>
            <person name="Huo N."/>
            <person name="Zhu T."/>
            <person name="Wang L."/>
            <person name="Wang Y."/>
            <person name="McGuire P.E."/>
            <person name="Liu S."/>
            <person name="Long H."/>
            <person name="Ramasamy R.K."/>
            <person name="Rodriguez J.C."/>
            <person name="Van S.L."/>
            <person name="Yuan L."/>
            <person name="Wang Z."/>
            <person name="Xia Z."/>
            <person name="Xiao L."/>
            <person name="Anderson O.D."/>
            <person name="Ouyang S."/>
            <person name="Liang Y."/>
            <person name="Zimin A.V."/>
            <person name="Pertea G."/>
            <person name="Qi P."/>
            <person name="Bennetzen J.L."/>
            <person name="Dai X."/>
            <person name="Dawson M.W."/>
            <person name="Muller H.G."/>
            <person name="Kugler K."/>
            <person name="Rivarola-Duarte L."/>
            <person name="Spannagl M."/>
            <person name="Mayer K.F.X."/>
            <person name="Lu F.H."/>
            <person name="Bevan M.W."/>
            <person name="Leroy P."/>
            <person name="Li P."/>
            <person name="You F.M."/>
            <person name="Sun Q."/>
            <person name="Liu Z."/>
            <person name="Lyons E."/>
            <person name="Wicker T."/>
            <person name="Salzberg S.L."/>
            <person name="Devos K.M."/>
            <person name="Dvorak J."/>
        </authorList>
    </citation>
    <scope>NUCLEOTIDE SEQUENCE [LARGE SCALE GENOMIC DNA]</scope>
    <source>
        <strain evidence="2">cv. AL8/78</strain>
    </source>
</reference>
<sequence length="91" mass="10374">MRPLNLLKKEEYGLKNPFTLMSYVTPVMAITTAIISIAMDPWHEVRASHFFDSPAHILRSILLMLLGGALAFFMVWISTPSWEVQHLCQSI</sequence>
<reference evidence="2" key="5">
    <citation type="journal article" date="2021" name="G3 (Bethesda)">
        <title>Aegilops tauschii genome assembly Aet v5.0 features greater sequence contiguity and improved annotation.</title>
        <authorList>
            <person name="Wang L."/>
            <person name="Zhu T."/>
            <person name="Rodriguez J.C."/>
            <person name="Deal K.R."/>
            <person name="Dubcovsky J."/>
            <person name="McGuire P.E."/>
            <person name="Lux T."/>
            <person name="Spannagl M."/>
            <person name="Mayer K.F.X."/>
            <person name="Baldrich P."/>
            <person name="Meyers B.C."/>
            <person name="Huo N."/>
            <person name="Gu Y.Q."/>
            <person name="Zhou H."/>
            <person name="Devos K.M."/>
            <person name="Bennetzen J.L."/>
            <person name="Unver T."/>
            <person name="Budak H."/>
            <person name="Gulick P.J."/>
            <person name="Galiba G."/>
            <person name="Kalapos B."/>
            <person name="Nelson D.R."/>
            <person name="Li P."/>
            <person name="You F.M."/>
            <person name="Luo M.C."/>
            <person name="Dvorak J."/>
        </authorList>
    </citation>
    <scope>NUCLEOTIDE SEQUENCE [LARGE SCALE GENOMIC DNA]</scope>
    <source>
        <strain evidence="2">cv. AL8/78</strain>
    </source>
</reference>
<dbReference type="AlphaFoldDB" id="A0A453FI72"/>
<reference evidence="2" key="4">
    <citation type="submission" date="2019-03" db="UniProtKB">
        <authorList>
            <consortium name="EnsemblPlants"/>
        </authorList>
    </citation>
    <scope>IDENTIFICATION</scope>
</reference>
<keyword evidence="1" id="KW-0812">Transmembrane</keyword>
<reference evidence="3" key="2">
    <citation type="journal article" date="2017" name="Nat. Plants">
        <title>The Aegilops tauschii genome reveals multiple impacts of transposons.</title>
        <authorList>
            <person name="Zhao G."/>
            <person name="Zou C."/>
            <person name="Li K."/>
            <person name="Wang K."/>
            <person name="Li T."/>
            <person name="Gao L."/>
            <person name="Zhang X."/>
            <person name="Wang H."/>
            <person name="Yang Z."/>
            <person name="Liu X."/>
            <person name="Jiang W."/>
            <person name="Mao L."/>
            <person name="Kong X."/>
            <person name="Jiao Y."/>
            <person name="Jia J."/>
        </authorList>
    </citation>
    <scope>NUCLEOTIDE SEQUENCE [LARGE SCALE GENOMIC DNA]</scope>
    <source>
        <strain evidence="3">cv. AL8/78</strain>
    </source>
</reference>
<proteinExistence type="predicted"/>
<keyword evidence="1" id="KW-0472">Membrane</keyword>
<reference evidence="3" key="1">
    <citation type="journal article" date="2014" name="Science">
        <title>Ancient hybridizations among the ancestral genomes of bread wheat.</title>
        <authorList>
            <consortium name="International Wheat Genome Sequencing Consortium,"/>
            <person name="Marcussen T."/>
            <person name="Sandve S.R."/>
            <person name="Heier L."/>
            <person name="Spannagl M."/>
            <person name="Pfeifer M."/>
            <person name="Jakobsen K.S."/>
            <person name="Wulff B.B."/>
            <person name="Steuernagel B."/>
            <person name="Mayer K.F."/>
            <person name="Olsen O.A."/>
        </authorList>
    </citation>
    <scope>NUCLEOTIDE SEQUENCE [LARGE SCALE GENOMIC DNA]</scope>
    <source>
        <strain evidence="3">cv. AL8/78</strain>
    </source>
</reference>
<accession>A0A453FI72</accession>
<keyword evidence="1" id="KW-1133">Transmembrane helix</keyword>
<name>A0A453FI72_AEGTS</name>
<dbReference type="EnsemblPlants" id="AET3Gv20683900.16">
    <property type="protein sequence ID" value="AET3Gv20683900.16"/>
    <property type="gene ID" value="AET3Gv20683900"/>
</dbReference>
<evidence type="ECO:0000256" key="1">
    <source>
        <dbReference type="SAM" id="Phobius"/>
    </source>
</evidence>
<feature type="transmembrane region" description="Helical" evidence="1">
    <location>
        <begin position="60"/>
        <end position="77"/>
    </location>
</feature>
<feature type="transmembrane region" description="Helical" evidence="1">
    <location>
        <begin position="20"/>
        <end position="39"/>
    </location>
</feature>